<comment type="function">
    <text evidence="6">Methylmalonyl-CoA epimerase involved in propionyl-CoA metabolism.</text>
</comment>
<evidence type="ECO:0000256" key="1">
    <source>
        <dbReference type="ARBA" id="ARBA00009308"/>
    </source>
</evidence>
<dbReference type="Proteomes" id="UP000250572">
    <property type="component" value="Unassembled WGS sequence"/>
</dbReference>
<dbReference type="InterPro" id="IPR029068">
    <property type="entry name" value="Glyas_Bleomycin-R_OHBP_Dase"/>
</dbReference>
<evidence type="ECO:0000256" key="6">
    <source>
        <dbReference type="ARBA" id="ARBA00053742"/>
    </source>
</evidence>
<proteinExistence type="inferred from homology"/>
<dbReference type="GO" id="GO:0005739">
    <property type="term" value="C:mitochondrion"/>
    <property type="evidence" value="ECO:0007669"/>
    <property type="project" value="TreeGrafter"/>
</dbReference>
<dbReference type="EC" id="5.1.99.1" evidence="7"/>
<dbReference type="AlphaFoldDB" id="A0A315V686"/>
<evidence type="ECO:0000256" key="9">
    <source>
        <dbReference type="ARBA" id="ARBA00081771"/>
    </source>
</evidence>
<feature type="non-terminal residue" evidence="11">
    <location>
        <position position="311"/>
    </location>
</feature>
<evidence type="ECO:0000313" key="11">
    <source>
        <dbReference type="EMBL" id="PWA18835.1"/>
    </source>
</evidence>
<dbReference type="SUPFAM" id="SSF54593">
    <property type="entry name" value="Glyoxalase/Bleomycin resistance protein/Dihydroxybiphenyl dioxygenase"/>
    <property type="match status" value="1"/>
</dbReference>
<keyword evidence="2" id="KW-0479">Metal-binding</keyword>
<name>A0A315V686_GAMAF</name>
<dbReference type="Pfam" id="PF13669">
    <property type="entry name" value="Glyoxalase_4"/>
    <property type="match status" value="1"/>
</dbReference>
<dbReference type="GO" id="GO:0046491">
    <property type="term" value="P:L-methylmalonyl-CoA metabolic process"/>
    <property type="evidence" value="ECO:0007669"/>
    <property type="project" value="TreeGrafter"/>
</dbReference>
<evidence type="ECO:0000256" key="8">
    <source>
        <dbReference type="ARBA" id="ARBA00071337"/>
    </source>
</evidence>
<dbReference type="NCBIfam" id="TIGR03081">
    <property type="entry name" value="metmalonyl_epim"/>
    <property type="match status" value="1"/>
</dbReference>
<feature type="domain" description="VOC" evidence="10">
    <location>
        <begin position="188"/>
        <end position="311"/>
    </location>
</feature>
<dbReference type="CDD" id="cd07249">
    <property type="entry name" value="MMCE"/>
    <property type="match status" value="1"/>
</dbReference>
<dbReference type="EMBL" id="NHOQ01002268">
    <property type="protein sequence ID" value="PWA18835.1"/>
    <property type="molecule type" value="Genomic_DNA"/>
</dbReference>
<comment type="caution">
    <text evidence="11">The sequence shown here is derived from an EMBL/GenBank/DDBJ whole genome shotgun (WGS) entry which is preliminary data.</text>
</comment>
<evidence type="ECO:0000256" key="3">
    <source>
        <dbReference type="ARBA" id="ARBA00023235"/>
    </source>
</evidence>
<dbReference type="InterPro" id="IPR037523">
    <property type="entry name" value="VOC_core"/>
</dbReference>
<evidence type="ECO:0000256" key="4">
    <source>
        <dbReference type="ARBA" id="ARBA00023285"/>
    </source>
</evidence>
<protein>
    <recommendedName>
        <fullName evidence="8">Methylmalonyl-CoA epimerase, mitochondrial</fullName>
        <ecNumber evidence="7">5.1.99.1</ecNumber>
    </recommendedName>
    <alternativeName>
        <fullName evidence="9">DL-methylmalonyl-CoA racemase</fullName>
    </alternativeName>
</protein>
<comment type="similarity">
    <text evidence="1">Belongs to the methylmalonyl-CoA epimerase family.</text>
</comment>
<dbReference type="Gene3D" id="3.10.180.10">
    <property type="entry name" value="2,3-Dihydroxybiphenyl 1,2-Dioxygenase, domain 1"/>
    <property type="match status" value="1"/>
</dbReference>
<evidence type="ECO:0000313" key="12">
    <source>
        <dbReference type="Proteomes" id="UP000250572"/>
    </source>
</evidence>
<comment type="catalytic activity">
    <reaction evidence="5">
        <text>(R)-methylmalonyl-CoA = (S)-methylmalonyl-CoA</text>
        <dbReference type="Rhea" id="RHEA:20553"/>
        <dbReference type="ChEBI" id="CHEBI:57326"/>
        <dbReference type="ChEBI" id="CHEBI:57327"/>
        <dbReference type="EC" id="5.1.99.1"/>
    </reaction>
    <physiologicalReaction direction="right-to-left" evidence="5">
        <dbReference type="Rhea" id="RHEA:20555"/>
    </physiologicalReaction>
</comment>
<dbReference type="FunFam" id="3.10.180.10:FF:000003">
    <property type="entry name" value="Methylmalonyl-CoA epimerase, mitochondrial"/>
    <property type="match status" value="1"/>
</dbReference>
<keyword evidence="3" id="KW-0413">Isomerase</keyword>
<keyword evidence="12" id="KW-1185">Reference proteome</keyword>
<keyword evidence="4" id="KW-0170">Cobalt</keyword>
<dbReference type="PANTHER" id="PTHR43048">
    <property type="entry name" value="METHYLMALONYL-COA EPIMERASE"/>
    <property type="match status" value="1"/>
</dbReference>
<dbReference type="GO" id="GO:0004493">
    <property type="term" value="F:methylmalonyl-CoA epimerase activity"/>
    <property type="evidence" value="ECO:0007669"/>
    <property type="project" value="UniProtKB-EC"/>
</dbReference>
<reference evidence="11 12" key="1">
    <citation type="journal article" date="2018" name="G3 (Bethesda)">
        <title>A High-Quality Reference Genome for the Invasive Mosquitofish Gambusia affinis Using a Chicago Library.</title>
        <authorList>
            <person name="Hoffberg S.L."/>
            <person name="Troendle N.J."/>
            <person name="Glenn T.C."/>
            <person name="Mahmud O."/>
            <person name="Louha S."/>
            <person name="Chalopin D."/>
            <person name="Bennetzen J.L."/>
            <person name="Mauricio R."/>
        </authorList>
    </citation>
    <scope>NUCLEOTIDE SEQUENCE [LARGE SCALE GENOMIC DNA]</scope>
    <source>
        <strain evidence="11">NE01/NJP1002.9</strain>
        <tissue evidence="11">Muscle</tissue>
    </source>
</reference>
<dbReference type="PANTHER" id="PTHR43048:SF3">
    <property type="entry name" value="METHYLMALONYL-COA EPIMERASE, MITOCHONDRIAL"/>
    <property type="match status" value="1"/>
</dbReference>
<accession>A0A315V686</accession>
<evidence type="ECO:0000259" key="10">
    <source>
        <dbReference type="PROSITE" id="PS51819"/>
    </source>
</evidence>
<dbReference type="GO" id="GO:0046872">
    <property type="term" value="F:metal ion binding"/>
    <property type="evidence" value="ECO:0007669"/>
    <property type="project" value="UniProtKB-KW"/>
</dbReference>
<dbReference type="InterPro" id="IPR051785">
    <property type="entry name" value="MMCE/EMCE_epimerase"/>
</dbReference>
<evidence type="ECO:0000256" key="2">
    <source>
        <dbReference type="ARBA" id="ARBA00022723"/>
    </source>
</evidence>
<organism evidence="11 12">
    <name type="scientific">Gambusia affinis</name>
    <name type="common">Western mosquitofish</name>
    <name type="synonym">Heterandria affinis</name>
    <dbReference type="NCBI Taxonomy" id="33528"/>
    <lineage>
        <taxon>Eukaryota</taxon>
        <taxon>Metazoa</taxon>
        <taxon>Chordata</taxon>
        <taxon>Craniata</taxon>
        <taxon>Vertebrata</taxon>
        <taxon>Euteleostomi</taxon>
        <taxon>Actinopterygii</taxon>
        <taxon>Neopterygii</taxon>
        <taxon>Teleostei</taxon>
        <taxon>Neoteleostei</taxon>
        <taxon>Acanthomorphata</taxon>
        <taxon>Ovalentaria</taxon>
        <taxon>Atherinomorphae</taxon>
        <taxon>Cyprinodontiformes</taxon>
        <taxon>Poeciliidae</taxon>
        <taxon>Poeciliinae</taxon>
        <taxon>Gambusia</taxon>
    </lineage>
</organism>
<dbReference type="InterPro" id="IPR017515">
    <property type="entry name" value="MeMalonyl-CoA_epimerase"/>
</dbReference>
<evidence type="ECO:0000256" key="7">
    <source>
        <dbReference type="ARBA" id="ARBA00066411"/>
    </source>
</evidence>
<sequence>MTTVYLWTEYSVIRNHTETSDEVTHLIILFLCTFDLTFDLILKLREESLRRPQSLVLSFILKAKEGTCVLLQHAVLRTGLRRHLAGQLPRLLCQSCVLQLLDLLRHLQDGRPAKFNSVVSEVDIRIGHNLIQVQIIIFIRGNVQKIVNIIFALVFLSLTCSRATILRGHSTTAPLHQGVPGSLWKLGKLNHIAIAVPDIEKATALYQDVLGATVSEKVALPEHGVYTVFVELGNTKLELLHPLGEKSPISGFLQKNKSGGMHHICIEVDDITAAVADLKSKNIRTLSAEPRIGAHGKPVMFLHPKDCDGVL</sequence>
<evidence type="ECO:0000256" key="5">
    <source>
        <dbReference type="ARBA" id="ARBA00050406"/>
    </source>
</evidence>
<gene>
    <name evidence="11" type="ORF">CCH79_00005045</name>
</gene>
<dbReference type="PROSITE" id="PS51819">
    <property type="entry name" value="VOC"/>
    <property type="match status" value="1"/>
</dbReference>
<dbReference type="STRING" id="33528.ENSGAFP00000018819"/>